<dbReference type="AlphaFoldDB" id="A0A923S9V1"/>
<comment type="caution">
    <text evidence="1">The sequence shown here is derived from an EMBL/GenBank/DDBJ whole genome shotgun (WGS) entry which is preliminary data.</text>
</comment>
<proteinExistence type="predicted"/>
<protein>
    <submittedName>
        <fullName evidence="1">Uncharacterized protein</fullName>
    </submittedName>
</protein>
<dbReference type="Proteomes" id="UP000620327">
    <property type="component" value="Unassembled WGS sequence"/>
</dbReference>
<reference evidence="1" key="1">
    <citation type="submission" date="2020-08" db="EMBL/GenBank/DDBJ databases">
        <title>Genome public.</title>
        <authorList>
            <person name="Liu C."/>
            <person name="Sun Q."/>
        </authorList>
    </citation>
    <scope>NUCLEOTIDE SEQUENCE</scope>
    <source>
        <strain evidence="1">BX15</strain>
    </source>
</reference>
<organism evidence="1 2">
    <name type="scientific">Dysosmobacter segnis</name>
    <dbReference type="NCBI Taxonomy" id="2763042"/>
    <lineage>
        <taxon>Bacteria</taxon>
        <taxon>Bacillati</taxon>
        <taxon>Bacillota</taxon>
        <taxon>Clostridia</taxon>
        <taxon>Eubacteriales</taxon>
        <taxon>Oscillospiraceae</taxon>
        <taxon>Dysosmobacter</taxon>
    </lineage>
</organism>
<evidence type="ECO:0000313" key="1">
    <source>
        <dbReference type="EMBL" id="MBC5769402.1"/>
    </source>
</evidence>
<gene>
    <name evidence="1" type="ORF">H8Z83_03450</name>
</gene>
<dbReference type="RefSeq" id="WP_187013762.1">
    <property type="nucleotide sequence ID" value="NZ_JACOQI010000002.1"/>
</dbReference>
<keyword evidence="2" id="KW-1185">Reference proteome</keyword>
<dbReference type="EMBL" id="JACOQI010000002">
    <property type="protein sequence ID" value="MBC5769402.1"/>
    <property type="molecule type" value="Genomic_DNA"/>
</dbReference>
<evidence type="ECO:0000313" key="2">
    <source>
        <dbReference type="Proteomes" id="UP000620327"/>
    </source>
</evidence>
<sequence length="155" mass="17156">MKTNNVLVNNLCSWPLGFRRLAGQGDISIPGKARNFPLLSEEEVLAQIQTGNVMFTGTDGMGNHARIQIVDEAKRKELFGLDDAEVSAPILLNEESVKELLAIRSKAKFNEQLEAMVKTDAEKRMLVELAFNVGAEDAESWKVDVLRKLAETAKV</sequence>
<name>A0A923S9V1_9FIRM</name>
<accession>A0A923S9V1</accession>